<organism evidence="2">
    <name type="scientific">uncultured Caudovirales phage</name>
    <dbReference type="NCBI Taxonomy" id="2100421"/>
    <lineage>
        <taxon>Viruses</taxon>
        <taxon>Duplodnaviria</taxon>
        <taxon>Heunggongvirae</taxon>
        <taxon>Uroviricota</taxon>
        <taxon>Caudoviricetes</taxon>
        <taxon>Peduoviridae</taxon>
        <taxon>Maltschvirus</taxon>
        <taxon>Maltschvirus maltsch</taxon>
    </lineage>
</organism>
<dbReference type="EMBL" id="LR797331">
    <property type="protein sequence ID" value="CAB4203363.1"/>
    <property type="molecule type" value="Genomic_DNA"/>
</dbReference>
<feature type="region of interest" description="Disordered" evidence="1">
    <location>
        <begin position="1"/>
        <end position="22"/>
    </location>
</feature>
<protein>
    <submittedName>
        <fullName evidence="2">Uncharacterized protein</fullName>
    </submittedName>
</protein>
<proteinExistence type="predicted"/>
<name>A0A6J5S3N3_9CAUD</name>
<sequence>MTLRADYSPTIRVHGSHSTPGREGTTLEFVVFLTRYAPDEVVATLDVSTRGRDPKAEGDAKVRASAGNDRDALRRLSSYLRRCADAIDADITTILLPEVEKP</sequence>
<evidence type="ECO:0000256" key="1">
    <source>
        <dbReference type="SAM" id="MobiDB-lite"/>
    </source>
</evidence>
<accession>A0A6J5S3N3</accession>
<evidence type="ECO:0000313" key="2">
    <source>
        <dbReference type="EMBL" id="CAB4203363.1"/>
    </source>
</evidence>
<reference evidence="2" key="1">
    <citation type="submission" date="2020-05" db="EMBL/GenBank/DDBJ databases">
        <authorList>
            <person name="Chiriac C."/>
            <person name="Salcher M."/>
            <person name="Ghai R."/>
            <person name="Kavagutti S V."/>
        </authorList>
    </citation>
    <scope>NUCLEOTIDE SEQUENCE</scope>
</reference>
<gene>
    <name evidence="2" type="ORF">UFOVP1382_9</name>
</gene>